<gene>
    <name evidence="2" type="ORF">FHS07_000111</name>
</gene>
<dbReference type="Proteomes" id="UP000543579">
    <property type="component" value="Unassembled WGS sequence"/>
</dbReference>
<dbReference type="EMBL" id="JACHXY010000001">
    <property type="protein sequence ID" value="MBB3156427.1"/>
    <property type="molecule type" value="Genomic_DNA"/>
</dbReference>
<keyword evidence="1" id="KW-0812">Transmembrane</keyword>
<proteinExistence type="predicted"/>
<feature type="transmembrane region" description="Helical" evidence="1">
    <location>
        <begin position="35"/>
        <end position="54"/>
    </location>
</feature>
<comment type="caution">
    <text evidence="2">The sequence shown here is derived from an EMBL/GenBank/DDBJ whole genome shotgun (WGS) entry which is preliminary data.</text>
</comment>
<feature type="transmembrane region" description="Helical" evidence="1">
    <location>
        <begin position="61"/>
        <end position="85"/>
    </location>
</feature>
<dbReference type="RefSeq" id="WP_183417983.1">
    <property type="nucleotide sequence ID" value="NZ_JACHXY010000001.1"/>
</dbReference>
<evidence type="ECO:0000313" key="3">
    <source>
        <dbReference type="Proteomes" id="UP000543579"/>
    </source>
</evidence>
<feature type="transmembrane region" description="Helical" evidence="1">
    <location>
        <begin position="105"/>
        <end position="122"/>
    </location>
</feature>
<sequence length="136" mass="13989">MTPPRRRPVALVALAVVVAAGLVVAKVLPSSAATDIAGDALYAVAVYAGLVVLLPRAGRPILAVAATGWCVFVELLQLTGLPVALAERIPPIALVLGTGFDARDLLVYASAVLVAAAADAVVRSRMLRRGRSRIDA</sequence>
<dbReference type="AlphaFoldDB" id="A0A7W5CF15"/>
<name>A0A7W5CF15_9MICO</name>
<evidence type="ECO:0000313" key="2">
    <source>
        <dbReference type="EMBL" id="MBB3156427.1"/>
    </source>
</evidence>
<dbReference type="InterPro" id="IPR021257">
    <property type="entry name" value="DUF2809"/>
</dbReference>
<evidence type="ECO:0000256" key="1">
    <source>
        <dbReference type="SAM" id="Phobius"/>
    </source>
</evidence>
<keyword evidence="1" id="KW-1133">Transmembrane helix</keyword>
<organism evidence="2 3">
    <name type="scientific">Microbacterium proteolyticum</name>
    <dbReference type="NCBI Taxonomy" id="1572644"/>
    <lineage>
        <taxon>Bacteria</taxon>
        <taxon>Bacillati</taxon>
        <taxon>Actinomycetota</taxon>
        <taxon>Actinomycetes</taxon>
        <taxon>Micrococcales</taxon>
        <taxon>Microbacteriaceae</taxon>
        <taxon>Microbacterium</taxon>
    </lineage>
</organism>
<protein>
    <recommendedName>
        <fullName evidence="4">DUF2809 domain-containing protein</fullName>
    </recommendedName>
</protein>
<reference evidence="2 3" key="1">
    <citation type="submission" date="2020-08" db="EMBL/GenBank/DDBJ databases">
        <title>Genomic Encyclopedia of Type Strains, Phase III (KMG-III): the genomes of soil and plant-associated and newly described type strains.</title>
        <authorList>
            <person name="Whitman W."/>
        </authorList>
    </citation>
    <scope>NUCLEOTIDE SEQUENCE [LARGE SCALE GENOMIC DNA]</scope>
    <source>
        <strain evidence="2 3">CECT 8356</strain>
    </source>
</reference>
<dbReference type="Pfam" id="PF10990">
    <property type="entry name" value="DUF2809"/>
    <property type="match status" value="1"/>
</dbReference>
<accession>A0A7W5CF15</accession>
<keyword evidence="1" id="KW-0472">Membrane</keyword>
<evidence type="ECO:0008006" key="4">
    <source>
        <dbReference type="Google" id="ProtNLM"/>
    </source>
</evidence>